<proteinExistence type="predicted"/>
<sequence>MASGAEPTQKARSLLLAALRDPGGLPARSAKEWELLVRLARSVRLLGRLEADLARMGLLGVIPRPAADHLTAARRVIEHRNRLVAWEIDRILWALKGCEVPLILLKGSAYLLAGLPPARGRIFADVDLLVPETGIGEIESRLTGRGWFQLKLDPYDDRYYRLLMHEVPPLRHRERGTEIDIHHRILPRSSRLPSEPAPLFAAARPLGEGRLHILAPIDMVLHSLVHLFLEGDPQEGLRLRDLLDTHDLLCHFGAVPGFWEDLLPRARLLGLERPLYYGLCFARRFFATPVPPEVVRAVEAVAPPQPLGGLMDYLFGFALLPDHPDHPSRRAAVARWLIYVRAHWFRMPTATLASHLAYKASLRLRGVRKRVDLTRLDLRQQ</sequence>
<evidence type="ECO:0000313" key="1">
    <source>
        <dbReference type="EMBL" id="SMF93872.1"/>
    </source>
</evidence>
<dbReference type="GO" id="GO:0016740">
    <property type="term" value="F:transferase activity"/>
    <property type="evidence" value="ECO:0007669"/>
    <property type="project" value="UniProtKB-KW"/>
</dbReference>
<dbReference type="InterPro" id="IPR039498">
    <property type="entry name" value="NTP_transf_5"/>
</dbReference>
<gene>
    <name evidence="1" type="ORF">SAMN02949497_1166</name>
</gene>
<dbReference type="Pfam" id="PF14907">
    <property type="entry name" value="NTP_transf_5"/>
    <property type="match status" value="1"/>
</dbReference>
<dbReference type="RefSeq" id="WP_085210776.1">
    <property type="nucleotide sequence ID" value="NZ_FXAM01000001.1"/>
</dbReference>
<dbReference type="OrthoDB" id="5497963at2"/>
<evidence type="ECO:0000313" key="2">
    <source>
        <dbReference type="Proteomes" id="UP000192923"/>
    </source>
</evidence>
<dbReference type="Proteomes" id="UP000192923">
    <property type="component" value="Unassembled WGS sequence"/>
</dbReference>
<organism evidence="1 2">
    <name type="scientific">Methylomagnum ishizawai</name>
    <dbReference type="NCBI Taxonomy" id="1760988"/>
    <lineage>
        <taxon>Bacteria</taxon>
        <taxon>Pseudomonadati</taxon>
        <taxon>Pseudomonadota</taxon>
        <taxon>Gammaproteobacteria</taxon>
        <taxon>Methylococcales</taxon>
        <taxon>Methylococcaceae</taxon>
        <taxon>Methylomagnum</taxon>
    </lineage>
</organism>
<keyword evidence="1" id="KW-0808">Transferase</keyword>
<protein>
    <submittedName>
        <fullName evidence="1">Uncharacterized nucleotidyltransferase</fullName>
    </submittedName>
</protein>
<keyword evidence="2" id="KW-1185">Reference proteome</keyword>
<dbReference type="AlphaFoldDB" id="A0A1Y6CZY6"/>
<dbReference type="EMBL" id="FXAM01000001">
    <property type="protein sequence ID" value="SMF93872.1"/>
    <property type="molecule type" value="Genomic_DNA"/>
</dbReference>
<accession>A0A1Y6CZY6</accession>
<dbReference type="STRING" id="1760988.SAMN02949497_1166"/>
<name>A0A1Y6CZY6_9GAMM</name>
<reference evidence="1 2" key="1">
    <citation type="submission" date="2016-12" db="EMBL/GenBank/DDBJ databases">
        <authorList>
            <person name="Song W.-J."/>
            <person name="Kurnit D.M."/>
        </authorList>
    </citation>
    <scope>NUCLEOTIDE SEQUENCE [LARGE SCALE GENOMIC DNA]</scope>
    <source>
        <strain evidence="1 2">175</strain>
    </source>
</reference>